<accession>W1IYG9</accession>
<proteinExistence type="predicted"/>
<evidence type="ECO:0000313" key="1">
    <source>
        <dbReference type="EMBL" id="CDL83512.1"/>
    </source>
</evidence>
<comment type="caution">
    <text evidence="1">The sequence shown here is derived from an EMBL/GenBank/DDBJ whole genome shotgun (WGS) entry which is preliminary data.</text>
</comment>
<sequence length="50" mass="5728">MAVYEDYGNEEMTEFCSLEEAVDYLILKGADMQKMKGMKGITLFPFLDPN</sequence>
<dbReference type="RefSeq" id="WP_156935887.1">
    <property type="nucleotide sequence ID" value="NZ_CAWLWS010000090.1"/>
</dbReference>
<dbReference type="Proteomes" id="UP000019202">
    <property type="component" value="Unassembled WGS sequence"/>
</dbReference>
<organism evidence="1 2">
    <name type="scientific">Xenorhabdus szentirmaii DSM 16338</name>
    <dbReference type="NCBI Taxonomy" id="1427518"/>
    <lineage>
        <taxon>Bacteria</taxon>
        <taxon>Pseudomonadati</taxon>
        <taxon>Pseudomonadota</taxon>
        <taxon>Gammaproteobacteria</taxon>
        <taxon>Enterobacterales</taxon>
        <taxon>Morganellaceae</taxon>
        <taxon>Xenorhabdus</taxon>
    </lineage>
</organism>
<dbReference type="GeneID" id="97127034"/>
<evidence type="ECO:0000313" key="2">
    <source>
        <dbReference type="Proteomes" id="UP000019202"/>
    </source>
</evidence>
<gene>
    <name evidence="1" type="ORF">XSR1_310057</name>
</gene>
<protein>
    <submittedName>
        <fullName evidence="1">Uncharacterized protein</fullName>
    </submittedName>
</protein>
<keyword evidence="2" id="KW-1185">Reference proteome</keyword>
<reference evidence="1" key="1">
    <citation type="submission" date="2013-11" db="EMBL/GenBank/DDBJ databases">
        <title>Draft genome sequence and annotation of the entomopathogenic bacteria, Xenorhabdus cabanillasi strain JM26 and Xenorhabdus szentirmai strain DSM 16338.</title>
        <authorList>
            <person name="Gualtieri M."/>
            <person name="Ogier J.C."/>
            <person name="Pages S."/>
            <person name="Givaudan A."/>
            <person name="Gaudriault S."/>
        </authorList>
    </citation>
    <scope>NUCLEOTIDE SEQUENCE [LARGE SCALE GENOMIC DNA]</scope>
    <source>
        <strain evidence="1">DSM 16338</strain>
    </source>
</reference>
<name>W1IYG9_9GAMM</name>
<dbReference type="EMBL" id="CBXF010000090">
    <property type="protein sequence ID" value="CDL83512.1"/>
    <property type="molecule type" value="Genomic_DNA"/>
</dbReference>
<dbReference type="AlphaFoldDB" id="W1IYG9"/>